<dbReference type="Proteomes" id="UP000829196">
    <property type="component" value="Unassembled WGS sequence"/>
</dbReference>
<evidence type="ECO:0000313" key="2">
    <source>
        <dbReference type="Proteomes" id="UP000829196"/>
    </source>
</evidence>
<accession>A0A8T3A1E7</accession>
<dbReference type="AlphaFoldDB" id="A0A8T3A1E7"/>
<evidence type="ECO:0000313" key="1">
    <source>
        <dbReference type="EMBL" id="KAI0487872.1"/>
    </source>
</evidence>
<gene>
    <name evidence="1" type="ORF">KFK09_027695</name>
</gene>
<keyword evidence="2" id="KW-1185">Reference proteome</keyword>
<dbReference type="PANTHER" id="PTHR33168">
    <property type="entry name" value="STRESS INDUCED PROTEIN-RELATED"/>
    <property type="match status" value="1"/>
</dbReference>
<sequence length="128" mass="14395">MEYSSSLQKQRSFSSIAGLWLAADRSRTISLNSSDGAASGDYAELYPLKRSLTLGRLFQWKGLWRKIIRKKRRIFDSSSPTTVSNVCYDFETYELNFDEGAAAVEPENLARSFSARFAAAPTLLRRVG</sequence>
<organism evidence="1 2">
    <name type="scientific">Dendrobium nobile</name>
    <name type="common">Orchid</name>
    <dbReference type="NCBI Taxonomy" id="94219"/>
    <lineage>
        <taxon>Eukaryota</taxon>
        <taxon>Viridiplantae</taxon>
        <taxon>Streptophyta</taxon>
        <taxon>Embryophyta</taxon>
        <taxon>Tracheophyta</taxon>
        <taxon>Spermatophyta</taxon>
        <taxon>Magnoliopsida</taxon>
        <taxon>Liliopsida</taxon>
        <taxon>Asparagales</taxon>
        <taxon>Orchidaceae</taxon>
        <taxon>Epidendroideae</taxon>
        <taxon>Malaxideae</taxon>
        <taxon>Dendrobiinae</taxon>
        <taxon>Dendrobium</taxon>
    </lineage>
</organism>
<protein>
    <submittedName>
        <fullName evidence="1">Uncharacterized protein</fullName>
    </submittedName>
</protein>
<name>A0A8T3A1E7_DENNO</name>
<dbReference type="OrthoDB" id="1688035at2759"/>
<dbReference type="EMBL" id="JAGYWB010000019">
    <property type="protein sequence ID" value="KAI0487872.1"/>
    <property type="molecule type" value="Genomic_DNA"/>
</dbReference>
<proteinExistence type="predicted"/>
<reference evidence="1" key="1">
    <citation type="journal article" date="2022" name="Front. Genet.">
        <title>Chromosome-Scale Assembly of the Dendrobium nobile Genome Provides Insights Into the Molecular Mechanism of the Biosynthesis of the Medicinal Active Ingredient of Dendrobium.</title>
        <authorList>
            <person name="Xu Q."/>
            <person name="Niu S.-C."/>
            <person name="Li K.-L."/>
            <person name="Zheng P.-J."/>
            <person name="Zhang X.-J."/>
            <person name="Jia Y."/>
            <person name="Liu Y."/>
            <person name="Niu Y.-X."/>
            <person name="Yu L.-H."/>
            <person name="Chen D.-F."/>
            <person name="Zhang G.-Q."/>
        </authorList>
    </citation>
    <scope>NUCLEOTIDE SEQUENCE</scope>
    <source>
        <tissue evidence="1">Leaf</tissue>
    </source>
</reference>
<comment type="caution">
    <text evidence="1">The sequence shown here is derived from an EMBL/GenBank/DDBJ whole genome shotgun (WGS) entry which is preliminary data.</text>
</comment>